<dbReference type="Proteomes" id="UP000324222">
    <property type="component" value="Unassembled WGS sequence"/>
</dbReference>
<protein>
    <submittedName>
        <fullName evidence="2">Uncharacterized protein</fullName>
    </submittedName>
</protein>
<keyword evidence="1" id="KW-1133">Transmembrane helix</keyword>
<name>A0A5B7H2E9_PORTR</name>
<dbReference type="EMBL" id="VSRR010021822">
    <property type="protein sequence ID" value="MPC64243.1"/>
    <property type="molecule type" value="Genomic_DNA"/>
</dbReference>
<dbReference type="InterPro" id="IPR011050">
    <property type="entry name" value="Pectin_lyase_fold/virulence"/>
</dbReference>
<gene>
    <name evidence="2" type="ORF">E2C01_058354</name>
</gene>
<dbReference type="AlphaFoldDB" id="A0A5B7H2E9"/>
<evidence type="ECO:0000313" key="2">
    <source>
        <dbReference type="EMBL" id="MPC64243.1"/>
    </source>
</evidence>
<dbReference type="OrthoDB" id="6345660at2759"/>
<keyword evidence="1" id="KW-0812">Transmembrane</keyword>
<evidence type="ECO:0000256" key="1">
    <source>
        <dbReference type="SAM" id="Phobius"/>
    </source>
</evidence>
<accession>A0A5B7H2E9</accession>
<evidence type="ECO:0000313" key="3">
    <source>
        <dbReference type="Proteomes" id="UP000324222"/>
    </source>
</evidence>
<organism evidence="2 3">
    <name type="scientific">Portunus trituberculatus</name>
    <name type="common">Swimming crab</name>
    <name type="synonym">Neptunus trituberculatus</name>
    <dbReference type="NCBI Taxonomy" id="210409"/>
    <lineage>
        <taxon>Eukaryota</taxon>
        <taxon>Metazoa</taxon>
        <taxon>Ecdysozoa</taxon>
        <taxon>Arthropoda</taxon>
        <taxon>Crustacea</taxon>
        <taxon>Multicrustacea</taxon>
        <taxon>Malacostraca</taxon>
        <taxon>Eumalacostraca</taxon>
        <taxon>Eucarida</taxon>
        <taxon>Decapoda</taxon>
        <taxon>Pleocyemata</taxon>
        <taxon>Brachyura</taxon>
        <taxon>Eubrachyura</taxon>
        <taxon>Portunoidea</taxon>
        <taxon>Portunidae</taxon>
        <taxon>Portuninae</taxon>
        <taxon>Portunus</taxon>
    </lineage>
</organism>
<dbReference type="SUPFAM" id="SSF51126">
    <property type="entry name" value="Pectin lyase-like"/>
    <property type="match status" value="1"/>
</dbReference>
<proteinExistence type="predicted"/>
<feature type="transmembrane region" description="Helical" evidence="1">
    <location>
        <begin position="193"/>
        <end position="216"/>
    </location>
</feature>
<keyword evidence="3" id="KW-1185">Reference proteome</keyword>
<comment type="caution">
    <text evidence="2">The sequence shown here is derived from an EMBL/GenBank/DDBJ whole genome shotgun (WGS) entry which is preliminary data.</text>
</comment>
<sequence>MFSQQVEMMEENSVHLDSYDGWIIEKSQLPNLVQKSICLRPQNYVIFSHNTFLGLGNRSLDILSSSQVRFEFNEVLHLRSGALLGIRPHKEAQAVNIVFLNNTIVEADEHSLLTSMQYPMHERTIINNKFNIPCDCNVITTFKKLLGINSSSGHESLEIFETVIKKSLCHVSASTRSYALVYKYKTRNCTLPITMIVAGTCMGVAILLLVIVSVICSRRVKKAREEANYLGECCFSQSFSTLHSNTHVPMSPMNGHSNQSWEPTTPLQPWVVAVPEVKTYKETELNVSFEHTEPMKVSLRDSFCPEPGPLLDLQRNTQVRSSCPFN</sequence>
<reference evidence="2 3" key="1">
    <citation type="submission" date="2019-05" db="EMBL/GenBank/DDBJ databases">
        <title>Another draft genome of Portunus trituberculatus and its Hox gene families provides insights of decapod evolution.</title>
        <authorList>
            <person name="Jeong J.-H."/>
            <person name="Song I."/>
            <person name="Kim S."/>
            <person name="Choi T."/>
            <person name="Kim D."/>
            <person name="Ryu S."/>
            <person name="Kim W."/>
        </authorList>
    </citation>
    <scope>NUCLEOTIDE SEQUENCE [LARGE SCALE GENOMIC DNA]</scope>
    <source>
        <tissue evidence="2">Muscle</tissue>
    </source>
</reference>
<keyword evidence="1" id="KW-0472">Membrane</keyword>